<evidence type="ECO:0000313" key="1">
    <source>
        <dbReference type="EMBL" id="KAK8833999.1"/>
    </source>
</evidence>
<gene>
    <name evidence="1" type="ORF">M9Y10_037221</name>
</gene>
<accession>A0ABR2GJB1</accession>
<comment type="caution">
    <text evidence="1">The sequence shown here is derived from an EMBL/GenBank/DDBJ whole genome shotgun (WGS) entry which is preliminary data.</text>
</comment>
<proteinExistence type="predicted"/>
<organism evidence="1 2">
    <name type="scientific">Tritrichomonas musculus</name>
    <dbReference type="NCBI Taxonomy" id="1915356"/>
    <lineage>
        <taxon>Eukaryota</taxon>
        <taxon>Metamonada</taxon>
        <taxon>Parabasalia</taxon>
        <taxon>Tritrichomonadida</taxon>
        <taxon>Tritrichomonadidae</taxon>
        <taxon>Tritrichomonas</taxon>
    </lineage>
</organism>
<dbReference type="EMBL" id="JAPFFF010000558">
    <property type="protein sequence ID" value="KAK8833999.1"/>
    <property type="molecule type" value="Genomic_DNA"/>
</dbReference>
<sequence>MANRVCWDVLGDCYTLCGTEEKKGKSEFFEIAENYINNHPVNFSDRHAKVQFYAGNILIEHLNVFTEKVKLIYRENALSEIDYPVSDNMYEKISYLMGERRMERLNDQMCEAFLFGPAMMAATQQIVIRGLQMLVYRDPESSKQLYQFMLGEKFIRDLER</sequence>
<name>A0ABR2GJB1_9EUKA</name>
<reference evidence="1 2" key="1">
    <citation type="submission" date="2024-04" db="EMBL/GenBank/DDBJ databases">
        <title>Tritrichomonas musculus Genome.</title>
        <authorList>
            <person name="Alves-Ferreira E."/>
            <person name="Grigg M."/>
            <person name="Lorenzi H."/>
            <person name="Galac M."/>
        </authorList>
    </citation>
    <scope>NUCLEOTIDE SEQUENCE [LARGE SCALE GENOMIC DNA]</scope>
    <source>
        <strain evidence="1 2">EAF2021</strain>
    </source>
</reference>
<keyword evidence="2" id="KW-1185">Reference proteome</keyword>
<evidence type="ECO:0000313" key="2">
    <source>
        <dbReference type="Proteomes" id="UP001470230"/>
    </source>
</evidence>
<dbReference type="Proteomes" id="UP001470230">
    <property type="component" value="Unassembled WGS sequence"/>
</dbReference>
<protein>
    <submittedName>
        <fullName evidence="1">Uncharacterized protein</fullName>
    </submittedName>
</protein>